<evidence type="ECO:0000313" key="3">
    <source>
        <dbReference type="Proteomes" id="UP000775547"/>
    </source>
</evidence>
<protein>
    <recommendedName>
        <fullName evidence="4">BTB domain-containing protein</fullName>
    </recommendedName>
</protein>
<feature type="compositionally biased region" description="Pro residues" evidence="1">
    <location>
        <begin position="40"/>
        <end position="52"/>
    </location>
</feature>
<reference evidence="2" key="1">
    <citation type="submission" date="2020-07" db="EMBL/GenBank/DDBJ databases">
        <authorList>
            <person name="Nieuwenhuis M."/>
            <person name="Van De Peppel L.J.J."/>
        </authorList>
    </citation>
    <scope>NUCLEOTIDE SEQUENCE</scope>
    <source>
        <strain evidence="2">AP01</strain>
        <tissue evidence="2">Mycelium</tissue>
    </source>
</reference>
<evidence type="ECO:0000313" key="2">
    <source>
        <dbReference type="EMBL" id="KAG5646826.1"/>
    </source>
</evidence>
<dbReference type="Proteomes" id="UP000775547">
    <property type="component" value="Unassembled WGS sequence"/>
</dbReference>
<sequence>MKPVAQKRTSDVLELAQFTIVKRRKITDPCRSVNISPRIPAAPPTAPPAPPPEKTDSDKPPVYKRDRIYYFDHGDMIVQSEKTVFRVHREKLLKLGGIFGELLSLPPPVDQEDESYIDGVPVCPLFGTKPHDVRYLMAYAYDKLRPTIKNEKFASLHWGSAVSLLHLSHMFDLVSVRTLVIDAFKLVFPSRFSSILAFPALAGIKPDDRELFLRTYPLQAINLFRRYNLTSLLPMAYYRAAQLDIADIVAGVVCADGTRVTIPSSDVITIMEGRELLRRSRRTVSLRYLNDYLDDNEPEPPSPDCLNTSSRFTGDTCAQFLVKVVSDFNSSGYMDSKTDVLNMLPTNAHDIFELNLCGDCFDKVSTEISGGLVRNWKKLPSYFGWKDWKEITEAQKSEDKRYED</sequence>
<evidence type="ECO:0000256" key="1">
    <source>
        <dbReference type="SAM" id="MobiDB-lite"/>
    </source>
</evidence>
<dbReference type="AlphaFoldDB" id="A0A9P7KCG1"/>
<dbReference type="EMBL" id="JABCKV010000016">
    <property type="protein sequence ID" value="KAG5646826.1"/>
    <property type="molecule type" value="Genomic_DNA"/>
</dbReference>
<name>A0A9P7KCG1_9AGAR</name>
<organism evidence="2 3">
    <name type="scientific">Asterophora parasitica</name>
    <dbReference type="NCBI Taxonomy" id="117018"/>
    <lineage>
        <taxon>Eukaryota</taxon>
        <taxon>Fungi</taxon>
        <taxon>Dikarya</taxon>
        <taxon>Basidiomycota</taxon>
        <taxon>Agaricomycotina</taxon>
        <taxon>Agaricomycetes</taxon>
        <taxon>Agaricomycetidae</taxon>
        <taxon>Agaricales</taxon>
        <taxon>Tricholomatineae</taxon>
        <taxon>Lyophyllaceae</taxon>
        <taxon>Asterophora</taxon>
    </lineage>
</organism>
<evidence type="ECO:0008006" key="4">
    <source>
        <dbReference type="Google" id="ProtNLM"/>
    </source>
</evidence>
<accession>A0A9P7KCG1</accession>
<keyword evidence="3" id="KW-1185">Reference proteome</keyword>
<gene>
    <name evidence="2" type="ORF">DXG03_002203</name>
</gene>
<comment type="caution">
    <text evidence="2">The sequence shown here is derived from an EMBL/GenBank/DDBJ whole genome shotgun (WGS) entry which is preliminary data.</text>
</comment>
<dbReference type="OrthoDB" id="3036049at2759"/>
<proteinExistence type="predicted"/>
<feature type="region of interest" description="Disordered" evidence="1">
    <location>
        <begin position="31"/>
        <end position="61"/>
    </location>
</feature>
<reference evidence="2" key="2">
    <citation type="submission" date="2021-10" db="EMBL/GenBank/DDBJ databases">
        <title>Phylogenomics reveals ancestral predisposition of the termite-cultivated fungus Termitomyces towards a domesticated lifestyle.</title>
        <authorList>
            <person name="Auxier B."/>
            <person name="Grum-Grzhimaylo A."/>
            <person name="Cardenas M.E."/>
            <person name="Lodge J.D."/>
            <person name="Laessoe T."/>
            <person name="Pedersen O."/>
            <person name="Smith M.E."/>
            <person name="Kuyper T.W."/>
            <person name="Franco-Molano E.A."/>
            <person name="Baroni T.J."/>
            <person name="Aanen D.K."/>
        </authorList>
    </citation>
    <scope>NUCLEOTIDE SEQUENCE</scope>
    <source>
        <strain evidence="2">AP01</strain>
        <tissue evidence="2">Mycelium</tissue>
    </source>
</reference>